<accession>A0ABR9A5Y6</accession>
<dbReference type="EMBL" id="JACYNP010000002">
    <property type="protein sequence ID" value="MBD8120980.1"/>
    <property type="molecule type" value="Genomic_DNA"/>
</dbReference>
<evidence type="ECO:0000256" key="1">
    <source>
        <dbReference type="ARBA" id="ARBA00023002"/>
    </source>
</evidence>
<dbReference type="PANTHER" id="PTHR42949:SF3">
    <property type="entry name" value="ANAEROBIC GLYCEROL-3-PHOSPHATE DEHYDROGENASE SUBUNIT B"/>
    <property type="match status" value="1"/>
</dbReference>
<dbReference type="Gene3D" id="1.10.10.1100">
    <property type="entry name" value="BFD-like [2Fe-2S]-binding domain"/>
    <property type="match status" value="1"/>
</dbReference>
<dbReference type="PRINTS" id="PR00469">
    <property type="entry name" value="PNDRDTASEII"/>
</dbReference>
<gene>
    <name evidence="4" type="ORF">IFT62_07120</name>
</gene>
<dbReference type="InterPro" id="IPR023753">
    <property type="entry name" value="FAD/NAD-binding_dom"/>
</dbReference>
<dbReference type="PANTHER" id="PTHR42949">
    <property type="entry name" value="ANAEROBIC GLYCEROL-3-PHOSPHATE DEHYDROGENASE SUBUNIT B"/>
    <property type="match status" value="1"/>
</dbReference>
<dbReference type="InterPro" id="IPR051691">
    <property type="entry name" value="Metab_Enz_Cyan_OpOx_G3PDH"/>
</dbReference>
<evidence type="ECO:0000313" key="5">
    <source>
        <dbReference type="Proteomes" id="UP000625247"/>
    </source>
</evidence>
<feature type="domain" description="SoxA A3" evidence="3">
    <location>
        <begin position="378"/>
        <end position="458"/>
    </location>
</feature>
<dbReference type="InterPro" id="IPR041117">
    <property type="entry name" value="SoxA_A3"/>
</dbReference>
<organism evidence="4 5">
    <name type="scientific">Pseudomonas lutea</name>
    <dbReference type="NCBI Taxonomy" id="243924"/>
    <lineage>
        <taxon>Bacteria</taxon>
        <taxon>Pseudomonadati</taxon>
        <taxon>Pseudomonadota</taxon>
        <taxon>Gammaproteobacteria</taxon>
        <taxon>Pseudomonadales</taxon>
        <taxon>Pseudomonadaceae</taxon>
        <taxon>Pseudomonas</taxon>
    </lineage>
</organism>
<dbReference type="Pfam" id="PF17806">
    <property type="entry name" value="SO_alpha_A3"/>
    <property type="match status" value="1"/>
</dbReference>
<feature type="domain" description="FAD/NAD(P)-binding" evidence="2">
    <location>
        <begin position="7"/>
        <end position="319"/>
    </location>
</feature>
<keyword evidence="1" id="KW-0560">Oxidoreductase</keyword>
<keyword evidence="5" id="KW-1185">Reference proteome</keyword>
<evidence type="ECO:0000259" key="2">
    <source>
        <dbReference type="Pfam" id="PF07992"/>
    </source>
</evidence>
<dbReference type="Gene3D" id="3.50.50.60">
    <property type="entry name" value="FAD/NAD(P)-binding domain"/>
    <property type="match status" value="2"/>
</dbReference>
<protein>
    <submittedName>
        <fullName evidence="4">FAD-dependent oxidoreductase</fullName>
    </submittedName>
</protein>
<dbReference type="Pfam" id="PF07992">
    <property type="entry name" value="Pyr_redox_2"/>
    <property type="match status" value="1"/>
</dbReference>
<dbReference type="InterPro" id="IPR017224">
    <property type="entry name" value="Opine_Oxase_asu/HCN_bsu"/>
</dbReference>
<proteinExistence type="predicted"/>
<reference evidence="4 5" key="1">
    <citation type="journal article" date="2020" name="FEMS Microbiol. Ecol.">
        <title>Temporal dynamics of bacterial communities during seed development and maturation.</title>
        <authorList>
            <person name="Chesneau G."/>
            <person name="Torres-Cortes G."/>
            <person name="Briand M."/>
            <person name="Darrasse A."/>
            <person name="Preveaux A."/>
            <person name="Marais C."/>
            <person name="Jacques M.A."/>
            <person name="Shade A."/>
            <person name="Barret M."/>
        </authorList>
    </citation>
    <scope>NUCLEOTIDE SEQUENCE [LARGE SCALE GENOMIC DNA]</scope>
    <source>
        <strain evidence="4 5">CFBP13723</strain>
    </source>
</reference>
<sequence length="474" mass="51064">MSNALVDLIIIGAGPAGMSAALEAASYGLDVVVLDEQGQPGGQIYRNIDRADAQTRQVLGPDYHHGLQLVEAFRASGVRYLAQVAVWQVTEERRVHFILDGQARVLQGRQLLIATGALERPMPIPGWTLPGVMTAGAGQILLKSAALLPRHPVVLAGCGPLLYLLAVQYLRAGVAIAALVDTSERGAVFKHLRELKAALPGWRDLLKGVSLLLALKRAGVLHFHAARHLRVTGEECADGLSFEADGKPGHIPAPLILLHQGVVPNTHITRSLRVEHVWNEQQLCWAVRRDEFGESSLPGIFIAGDVGAIGGAAVAQTQGRIAALAIAQRLEKLDRSRFLRVVKPWIDALRTQQAARPLIDAMYRPDVLNRVPANETIVCRCEEVSAGAIRGYVDAGCLGPNQTKAFGRCGMGPCQGRLCGLSVTEIIAEHRRVSPTQVGSYRIRPPLKPITLAQLAAERELDLSLSPTPSRTPS</sequence>
<dbReference type="PRINTS" id="PR00368">
    <property type="entry name" value="FADPNR"/>
</dbReference>
<dbReference type="InterPro" id="IPR041854">
    <property type="entry name" value="BFD-like_2Fe2S-bd_dom_sf"/>
</dbReference>
<comment type="caution">
    <text evidence="4">The sequence shown here is derived from an EMBL/GenBank/DDBJ whole genome shotgun (WGS) entry which is preliminary data.</text>
</comment>
<dbReference type="CDD" id="cd19946">
    <property type="entry name" value="GlpA-like_Fer2_BFD-like"/>
    <property type="match status" value="1"/>
</dbReference>
<evidence type="ECO:0000259" key="3">
    <source>
        <dbReference type="Pfam" id="PF17806"/>
    </source>
</evidence>
<dbReference type="InterPro" id="IPR036188">
    <property type="entry name" value="FAD/NAD-bd_sf"/>
</dbReference>
<name>A0ABR9A5Y6_9PSED</name>
<dbReference type="Proteomes" id="UP000625247">
    <property type="component" value="Unassembled WGS sequence"/>
</dbReference>
<dbReference type="RefSeq" id="WP_191943586.1">
    <property type="nucleotide sequence ID" value="NZ_JACYNP010000002.1"/>
</dbReference>
<dbReference type="PIRSF" id="PIRSF037495">
    <property type="entry name" value="Opine_OX_OoxA/HcnB"/>
    <property type="match status" value="1"/>
</dbReference>
<evidence type="ECO:0000313" key="4">
    <source>
        <dbReference type="EMBL" id="MBD8120980.1"/>
    </source>
</evidence>
<dbReference type="SUPFAM" id="SSF51905">
    <property type="entry name" value="FAD/NAD(P)-binding domain"/>
    <property type="match status" value="1"/>
</dbReference>